<feature type="compositionally biased region" description="Polar residues" evidence="1">
    <location>
        <begin position="121"/>
        <end position="140"/>
    </location>
</feature>
<dbReference type="Proteomes" id="UP000198211">
    <property type="component" value="Unassembled WGS sequence"/>
</dbReference>
<comment type="caution">
    <text evidence="2">The sequence shown here is derived from an EMBL/GenBank/DDBJ whole genome shotgun (WGS) entry which is preliminary data.</text>
</comment>
<reference evidence="3" key="1">
    <citation type="submission" date="2017-03" db="EMBL/GenBank/DDBJ databases">
        <title>Phytopthora megakarya and P. palmivora, two closely related causual agents of cacao black pod achieved similar genome size and gene model numbers by different mechanisms.</title>
        <authorList>
            <person name="Ali S."/>
            <person name="Shao J."/>
            <person name="Larry D.J."/>
            <person name="Kronmiller B."/>
            <person name="Shen D."/>
            <person name="Strem M.D."/>
            <person name="Melnick R.L."/>
            <person name="Guiltinan M.J."/>
            <person name="Tyler B.M."/>
            <person name="Meinhardt L.W."/>
            <person name="Bailey B.A."/>
        </authorList>
    </citation>
    <scope>NUCLEOTIDE SEQUENCE [LARGE SCALE GENOMIC DNA]</scope>
    <source>
        <strain evidence="3">zdho120</strain>
    </source>
</reference>
<accession>A0A225VFK3</accession>
<keyword evidence="3" id="KW-1185">Reference proteome</keyword>
<proteinExistence type="predicted"/>
<sequence length="146" mass="15498">MEKHSLAVKTSHSEPSQTGDILLEYANTLLVVVMFQAPRSKIHCAVHSELVFACCASPRRTELDVSAFTTPAGPATRSSKRLTRASKMDLVSSLGTSFDLTGKWLISAVHGESCVNKVSANGQVAGSPSGKSDNAGSSDVFTRRSE</sequence>
<evidence type="ECO:0000256" key="1">
    <source>
        <dbReference type="SAM" id="MobiDB-lite"/>
    </source>
</evidence>
<evidence type="ECO:0000313" key="3">
    <source>
        <dbReference type="Proteomes" id="UP000198211"/>
    </source>
</evidence>
<dbReference type="AlphaFoldDB" id="A0A225VFK3"/>
<evidence type="ECO:0000313" key="2">
    <source>
        <dbReference type="EMBL" id="OWZ04341.1"/>
    </source>
</evidence>
<dbReference type="EMBL" id="NBNE01005016">
    <property type="protein sequence ID" value="OWZ04341.1"/>
    <property type="molecule type" value="Genomic_DNA"/>
</dbReference>
<organism evidence="2 3">
    <name type="scientific">Phytophthora megakarya</name>
    <dbReference type="NCBI Taxonomy" id="4795"/>
    <lineage>
        <taxon>Eukaryota</taxon>
        <taxon>Sar</taxon>
        <taxon>Stramenopiles</taxon>
        <taxon>Oomycota</taxon>
        <taxon>Peronosporomycetes</taxon>
        <taxon>Peronosporales</taxon>
        <taxon>Peronosporaceae</taxon>
        <taxon>Phytophthora</taxon>
    </lineage>
</organism>
<protein>
    <submittedName>
        <fullName evidence="2">Uncharacterized protein</fullName>
    </submittedName>
</protein>
<gene>
    <name evidence="2" type="ORF">PHMEG_00023773</name>
</gene>
<feature type="region of interest" description="Disordered" evidence="1">
    <location>
        <begin position="121"/>
        <end position="146"/>
    </location>
</feature>
<name>A0A225VFK3_9STRA</name>